<evidence type="ECO:0008006" key="5">
    <source>
        <dbReference type="Google" id="ProtNLM"/>
    </source>
</evidence>
<evidence type="ECO:0000313" key="4">
    <source>
        <dbReference type="Proteomes" id="UP000006727"/>
    </source>
</evidence>
<keyword evidence="1" id="KW-0472">Membrane</keyword>
<proteinExistence type="predicted"/>
<dbReference type="AlphaFoldDB" id="A0A2K1JCR8"/>
<gene>
    <name evidence="2" type="ORF">PHYPA_019608</name>
</gene>
<reference evidence="2 4" key="2">
    <citation type="journal article" date="2018" name="Plant J.">
        <title>The Physcomitrella patens chromosome-scale assembly reveals moss genome structure and evolution.</title>
        <authorList>
            <person name="Lang D."/>
            <person name="Ullrich K.K."/>
            <person name="Murat F."/>
            <person name="Fuchs J."/>
            <person name="Jenkins J."/>
            <person name="Haas F.B."/>
            <person name="Piednoel M."/>
            <person name="Gundlach H."/>
            <person name="Van Bel M."/>
            <person name="Meyberg R."/>
            <person name="Vives C."/>
            <person name="Morata J."/>
            <person name="Symeonidi A."/>
            <person name="Hiss M."/>
            <person name="Muchero W."/>
            <person name="Kamisugi Y."/>
            <person name="Saleh O."/>
            <person name="Blanc G."/>
            <person name="Decker E.L."/>
            <person name="van Gessel N."/>
            <person name="Grimwood J."/>
            <person name="Hayes R.D."/>
            <person name="Graham S.W."/>
            <person name="Gunter L.E."/>
            <person name="McDaniel S.F."/>
            <person name="Hoernstein S.N.W."/>
            <person name="Larsson A."/>
            <person name="Li F.W."/>
            <person name="Perroud P.F."/>
            <person name="Phillips J."/>
            <person name="Ranjan P."/>
            <person name="Rokshar D.S."/>
            <person name="Rothfels C.J."/>
            <person name="Schneider L."/>
            <person name="Shu S."/>
            <person name="Stevenson D.W."/>
            <person name="Thummler F."/>
            <person name="Tillich M."/>
            <person name="Villarreal Aguilar J.C."/>
            <person name="Widiez T."/>
            <person name="Wong G.K."/>
            <person name="Wymore A."/>
            <person name="Zhang Y."/>
            <person name="Zimmer A.D."/>
            <person name="Quatrano R.S."/>
            <person name="Mayer K.F.X."/>
            <person name="Goodstein D."/>
            <person name="Casacuberta J.M."/>
            <person name="Vandepoele K."/>
            <person name="Reski R."/>
            <person name="Cuming A.C."/>
            <person name="Tuskan G.A."/>
            <person name="Maumus F."/>
            <person name="Salse J."/>
            <person name="Schmutz J."/>
            <person name="Rensing S.A."/>
        </authorList>
    </citation>
    <scope>NUCLEOTIDE SEQUENCE [LARGE SCALE GENOMIC DNA]</scope>
    <source>
        <strain evidence="3 4">cv. Gransden 2004</strain>
    </source>
</reference>
<keyword evidence="1" id="KW-0812">Transmembrane</keyword>
<evidence type="ECO:0000256" key="1">
    <source>
        <dbReference type="SAM" id="Phobius"/>
    </source>
</evidence>
<dbReference type="InterPro" id="IPR026913">
    <property type="entry name" value="METTL24"/>
</dbReference>
<dbReference type="EnsemblPlants" id="Pp3c15_11100V3.1">
    <property type="protein sequence ID" value="Pp3c15_11100V3.1"/>
    <property type="gene ID" value="Pp3c15_11100"/>
</dbReference>
<dbReference type="PANTHER" id="PTHR32026:SF27">
    <property type="entry name" value="METHYLTRANSFERASE FKBM DOMAIN-CONTAINING PROTEIN-RELATED"/>
    <property type="match status" value="1"/>
</dbReference>
<dbReference type="PaxDb" id="3218-PP1S99_89V6.1"/>
<organism evidence="2">
    <name type="scientific">Physcomitrium patens</name>
    <name type="common">Spreading-leaved earth moss</name>
    <name type="synonym">Physcomitrella patens</name>
    <dbReference type="NCBI Taxonomy" id="3218"/>
    <lineage>
        <taxon>Eukaryota</taxon>
        <taxon>Viridiplantae</taxon>
        <taxon>Streptophyta</taxon>
        <taxon>Embryophyta</taxon>
        <taxon>Bryophyta</taxon>
        <taxon>Bryophytina</taxon>
        <taxon>Bryopsida</taxon>
        <taxon>Funariidae</taxon>
        <taxon>Funariales</taxon>
        <taxon>Funariaceae</taxon>
        <taxon>Physcomitrium</taxon>
    </lineage>
</organism>
<evidence type="ECO:0000313" key="3">
    <source>
        <dbReference type="EnsemblPlants" id="Pp3c15_11100V3.1"/>
    </source>
</evidence>
<evidence type="ECO:0000313" key="2">
    <source>
        <dbReference type="EMBL" id="PNR39330.1"/>
    </source>
</evidence>
<dbReference type="Gramene" id="Pp3c15_11100V3.1">
    <property type="protein sequence ID" value="Pp3c15_11100V3.1"/>
    <property type="gene ID" value="Pp3c15_11100"/>
</dbReference>
<reference evidence="2 4" key="1">
    <citation type="journal article" date="2008" name="Science">
        <title>The Physcomitrella genome reveals evolutionary insights into the conquest of land by plants.</title>
        <authorList>
            <person name="Rensing S."/>
            <person name="Lang D."/>
            <person name="Zimmer A."/>
            <person name="Terry A."/>
            <person name="Salamov A."/>
            <person name="Shapiro H."/>
            <person name="Nishiyama T."/>
            <person name="Perroud P.-F."/>
            <person name="Lindquist E."/>
            <person name="Kamisugi Y."/>
            <person name="Tanahashi T."/>
            <person name="Sakakibara K."/>
            <person name="Fujita T."/>
            <person name="Oishi K."/>
            <person name="Shin-I T."/>
            <person name="Kuroki Y."/>
            <person name="Toyoda A."/>
            <person name="Suzuki Y."/>
            <person name="Hashimoto A."/>
            <person name="Yamaguchi K."/>
            <person name="Sugano A."/>
            <person name="Kohara Y."/>
            <person name="Fujiyama A."/>
            <person name="Anterola A."/>
            <person name="Aoki S."/>
            <person name="Ashton N."/>
            <person name="Barbazuk W.B."/>
            <person name="Barker E."/>
            <person name="Bennetzen J."/>
            <person name="Bezanilla M."/>
            <person name="Blankenship R."/>
            <person name="Cho S.H."/>
            <person name="Dutcher S."/>
            <person name="Estelle M."/>
            <person name="Fawcett J.A."/>
            <person name="Gundlach H."/>
            <person name="Hanada K."/>
            <person name="Heyl A."/>
            <person name="Hicks K.A."/>
            <person name="Hugh J."/>
            <person name="Lohr M."/>
            <person name="Mayer K."/>
            <person name="Melkozernov A."/>
            <person name="Murata T."/>
            <person name="Nelson D."/>
            <person name="Pils B."/>
            <person name="Prigge M."/>
            <person name="Reiss B."/>
            <person name="Renner T."/>
            <person name="Rombauts S."/>
            <person name="Rushton P."/>
            <person name="Sanderfoot A."/>
            <person name="Schween G."/>
            <person name="Shiu S.-H."/>
            <person name="Stueber K."/>
            <person name="Theodoulou F.L."/>
            <person name="Tu H."/>
            <person name="Van de Peer Y."/>
            <person name="Verrier P.J."/>
            <person name="Waters E."/>
            <person name="Wood A."/>
            <person name="Yang L."/>
            <person name="Cove D."/>
            <person name="Cuming A."/>
            <person name="Hasebe M."/>
            <person name="Lucas S."/>
            <person name="Mishler D.B."/>
            <person name="Reski R."/>
            <person name="Grigoriev I."/>
            <person name="Quatrano R.S."/>
            <person name="Boore J.L."/>
        </authorList>
    </citation>
    <scope>NUCLEOTIDE SEQUENCE [LARGE SCALE GENOMIC DNA]</scope>
    <source>
        <strain evidence="3 4">cv. Gransden 2004</strain>
    </source>
</reference>
<reference evidence="3" key="3">
    <citation type="submission" date="2020-12" db="UniProtKB">
        <authorList>
            <consortium name="EnsemblPlants"/>
        </authorList>
    </citation>
    <scope>IDENTIFICATION</scope>
</reference>
<feature type="transmembrane region" description="Helical" evidence="1">
    <location>
        <begin position="16"/>
        <end position="36"/>
    </location>
</feature>
<sequence>MTYLKVSASAFSSRTYNIIILCLTSYILVDFVLYHWGPPLQLADGAGAVQTWGADEIDPICESALGHLKVGPQLPAANAWKQMKWTGAPAYCPVKGQLIEALDPSNNFRRGFALKFVTDVEDIRPYCFPGYMGPKSTSTKEHAMYPCDFTEVHAWEVTPNRFKIPSPGFNEDSNWGPENPHATRVLRTPQVLDWMTKRIKQYSTFVADADDETSVNITRFIKEELKLTSQDTVVVKMDIEGAEWPILQRWLNDPEMAQIVDELFVEVHYHHQSMLDYGWGHFSRTRQEATQLMASLRAKGFFVHPWP</sequence>
<dbReference type="PANTHER" id="PTHR32026">
    <property type="entry name" value="METHYLTRANSFERASE-LIKE PROTEIN 24"/>
    <property type="match status" value="1"/>
</dbReference>
<dbReference type="InParanoid" id="A0A2K1JCR8"/>
<name>A0A2K1JCR8_PHYPA</name>
<dbReference type="Proteomes" id="UP000006727">
    <property type="component" value="Chromosome 15"/>
</dbReference>
<protein>
    <recommendedName>
        <fullName evidence="5">Methyltransferase domain-containing protein</fullName>
    </recommendedName>
</protein>
<keyword evidence="1" id="KW-1133">Transmembrane helix</keyword>
<accession>A0A2K1JCR8</accession>
<dbReference type="EMBL" id="ABEU02000015">
    <property type="protein sequence ID" value="PNR39330.1"/>
    <property type="molecule type" value="Genomic_DNA"/>
</dbReference>
<keyword evidence="4" id="KW-1185">Reference proteome</keyword>